<comment type="cofactor">
    <cofactor evidence="11">
        <name>Mg(2+)</name>
        <dbReference type="ChEBI" id="CHEBI:18420"/>
    </cofactor>
    <text evidence="11">Binds 1 Mg(2+) ion per subunit. May bind a second metal ion at a regulatory site, or after substrate binding.</text>
</comment>
<feature type="domain" description="RNase H type-1" evidence="12">
    <location>
        <begin position="1"/>
        <end position="139"/>
    </location>
</feature>
<dbReference type="GO" id="GO:0004523">
    <property type="term" value="F:RNA-DNA hybrid ribonuclease activity"/>
    <property type="evidence" value="ECO:0007669"/>
    <property type="project" value="UniProtKB-UniRule"/>
</dbReference>
<dbReference type="OrthoDB" id="7845843at2"/>
<evidence type="ECO:0000256" key="6">
    <source>
        <dbReference type="ARBA" id="ARBA00022722"/>
    </source>
</evidence>
<evidence type="ECO:0000256" key="1">
    <source>
        <dbReference type="ARBA" id="ARBA00000077"/>
    </source>
</evidence>
<evidence type="ECO:0000256" key="5">
    <source>
        <dbReference type="ARBA" id="ARBA00012180"/>
    </source>
</evidence>
<accession>A0A0C1QMN2</accession>
<reference evidence="13 14" key="1">
    <citation type="submission" date="2014-11" db="EMBL/GenBank/DDBJ databases">
        <title>A Rickettsiales Symbiont of Amoebae With Ancient Features.</title>
        <authorList>
            <person name="Schulz F."/>
            <person name="Martijn J."/>
            <person name="Wascher F."/>
            <person name="Kostanjsek R."/>
            <person name="Ettema T.J."/>
            <person name="Horn M."/>
        </authorList>
    </citation>
    <scope>NUCLEOTIDE SEQUENCE [LARGE SCALE GENOMIC DNA]</scope>
    <source>
        <strain evidence="13 14">UWC36</strain>
    </source>
</reference>
<feature type="binding site" evidence="11">
    <location>
        <position position="48"/>
    </location>
    <ligand>
        <name>Mg(2+)</name>
        <dbReference type="ChEBI" id="CHEBI:18420"/>
        <label>1</label>
    </ligand>
</feature>
<dbReference type="GO" id="GO:0000287">
    <property type="term" value="F:magnesium ion binding"/>
    <property type="evidence" value="ECO:0007669"/>
    <property type="project" value="UniProtKB-UniRule"/>
</dbReference>
<dbReference type="Pfam" id="PF00075">
    <property type="entry name" value="RNase_H"/>
    <property type="match status" value="1"/>
</dbReference>
<evidence type="ECO:0000256" key="4">
    <source>
        <dbReference type="ARBA" id="ARBA00011245"/>
    </source>
</evidence>
<dbReference type="PROSITE" id="PS50879">
    <property type="entry name" value="RNASE_H_1"/>
    <property type="match status" value="1"/>
</dbReference>
<protein>
    <recommendedName>
        <fullName evidence="5 11">Ribonuclease H</fullName>
        <shortName evidence="11">RNase H</shortName>
        <ecNumber evidence="5 11">3.1.26.4</ecNumber>
    </recommendedName>
</protein>
<dbReference type="GO" id="GO:0003676">
    <property type="term" value="F:nucleic acid binding"/>
    <property type="evidence" value="ECO:0007669"/>
    <property type="project" value="InterPro"/>
</dbReference>
<evidence type="ECO:0000256" key="3">
    <source>
        <dbReference type="ARBA" id="ARBA00005300"/>
    </source>
</evidence>
<dbReference type="FunFam" id="3.30.420.10:FF:000089">
    <property type="entry name" value="Ribonuclease H"/>
    <property type="match status" value="1"/>
</dbReference>
<keyword evidence="8 11" id="KW-0255">Endonuclease</keyword>
<dbReference type="InterPro" id="IPR050092">
    <property type="entry name" value="RNase_H"/>
</dbReference>
<sequence length="144" mass="16463">MQNFLVIYCDGACSGNPGPGGWGAVLIWGDSIKEISGYENTSTNNRMELTAAIEALKQVSRPVKIKIYTDSTYVMRGITDWISTWKRNKWNGGKIKNVDLWQKLDDISQKFIIEWNWVRGHSGDKYNEIADKLARQAIETNYKK</sequence>
<gene>
    <name evidence="13" type="primary">rnhA_2</name>
    <name evidence="11" type="synonym">rnhA</name>
    <name evidence="13" type="ORF">NF27_DT00720</name>
</gene>
<keyword evidence="7 11" id="KW-0479">Metal-binding</keyword>
<evidence type="ECO:0000256" key="2">
    <source>
        <dbReference type="ARBA" id="ARBA00004065"/>
    </source>
</evidence>
<dbReference type="InterPro" id="IPR036397">
    <property type="entry name" value="RNaseH_sf"/>
</dbReference>
<evidence type="ECO:0000256" key="8">
    <source>
        <dbReference type="ARBA" id="ARBA00022759"/>
    </source>
</evidence>
<keyword evidence="14" id="KW-1185">Reference proteome</keyword>
<evidence type="ECO:0000313" key="14">
    <source>
        <dbReference type="Proteomes" id="UP000031258"/>
    </source>
</evidence>
<dbReference type="InterPro" id="IPR022892">
    <property type="entry name" value="RNaseHI"/>
</dbReference>
<comment type="catalytic activity">
    <reaction evidence="1 11">
        <text>Endonucleolytic cleavage to 5'-phosphomonoester.</text>
        <dbReference type="EC" id="3.1.26.4"/>
    </reaction>
</comment>
<keyword evidence="9 11" id="KW-0378">Hydrolase</keyword>
<evidence type="ECO:0000256" key="11">
    <source>
        <dbReference type="HAMAP-Rule" id="MF_00042"/>
    </source>
</evidence>
<keyword evidence="10 11" id="KW-0460">Magnesium</keyword>
<dbReference type="InterPro" id="IPR012337">
    <property type="entry name" value="RNaseH-like_sf"/>
</dbReference>
<comment type="function">
    <text evidence="2 11">Endonuclease that specifically degrades the RNA of RNA-DNA hybrids.</text>
</comment>
<name>A0A0C1QMN2_9RICK</name>
<evidence type="ECO:0000313" key="13">
    <source>
        <dbReference type="EMBL" id="KIE05298.1"/>
    </source>
</evidence>
<dbReference type="SUPFAM" id="SSF53098">
    <property type="entry name" value="Ribonuclease H-like"/>
    <property type="match status" value="1"/>
</dbReference>
<dbReference type="PANTHER" id="PTHR10642:SF26">
    <property type="entry name" value="RIBONUCLEASE H1"/>
    <property type="match status" value="1"/>
</dbReference>
<dbReference type="EC" id="3.1.26.4" evidence="5 11"/>
<evidence type="ECO:0000256" key="7">
    <source>
        <dbReference type="ARBA" id="ARBA00022723"/>
    </source>
</evidence>
<keyword evidence="11" id="KW-0963">Cytoplasm</keyword>
<feature type="binding site" evidence="11">
    <location>
        <position position="10"/>
    </location>
    <ligand>
        <name>Mg(2+)</name>
        <dbReference type="ChEBI" id="CHEBI:18420"/>
        <label>1</label>
    </ligand>
</feature>
<evidence type="ECO:0000259" key="12">
    <source>
        <dbReference type="PROSITE" id="PS50879"/>
    </source>
</evidence>
<evidence type="ECO:0000256" key="10">
    <source>
        <dbReference type="ARBA" id="ARBA00022842"/>
    </source>
</evidence>
<dbReference type="Gene3D" id="3.30.420.10">
    <property type="entry name" value="Ribonuclease H-like superfamily/Ribonuclease H"/>
    <property type="match status" value="1"/>
</dbReference>
<keyword evidence="6 11" id="KW-0540">Nuclease</keyword>
<dbReference type="Proteomes" id="UP000031258">
    <property type="component" value="Unassembled WGS sequence"/>
</dbReference>
<feature type="binding site" evidence="11">
    <location>
        <position position="131"/>
    </location>
    <ligand>
        <name>Mg(2+)</name>
        <dbReference type="ChEBI" id="CHEBI:18420"/>
        <label>2</label>
    </ligand>
</feature>
<proteinExistence type="inferred from homology"/>
<dbReference type="GO" id="GO:0005737">
    <property type="term" value="C:cytoplasm"/>
    <property type="evidence" value="ECO:0007669"/>
    <property type="project" value="UniProtKB-SubCell"/>
</dbReference>
<feature type="binding site" evidence="11">
    <location>
        <position position="10"/>
    </location>
    <ligand>
        <name>Mg(2+)</name>
        <dbReference type="ChEBI" id="CHEBI:18420"/>
        <label>2</label>
    </ligand>
</feature>
<dbReference type="STRING" id="86105.NF27_DT00720"/>
<dbReference type="PANTHER" id="PTHR10642">
    <property type="entry name" value="RIBONUCLEASE H1"/>
    <property type="match status" value="1"/>
</dbReference>
<comment type="subcellular location">
    <subcellularLocation>
        <location evidence="11">Cytoplasm</location>
    </subcellularLocation>
</comment>
<dbReference type="PATRIC" id="fig|86105.3.peg.872"/>
<comment type="subunit">
    <text evidence="4 11">Monomer.</text>
</comment>
<dbReference type="AlphaFoldDB" id="A0A0C1QMN2"/>
<dbReference type="RefSeq" id="WP_039456333.1">
    <property type="nucleotide sequence ID" value="NZ_JSWE01000096.1"/>
</dbReference>
<dbReference type="EMBL" id="JSWE01000096">
    <property type="protein sequence ID" value="KIE05298.1"/>
    <property type="molecule type" value="Genomic_DNA"/>
</dbReference>
<dbReference type="InterPro" id="IPR002156">
    <property type="entry name" value="RNaseH_domain"/>
</dbReference>
<dbReference type="CDD" id="cd09278">
    <property type="entry name" value="RNase_HI_prokaryote_like"/>
    <property type="match status" value="1"/>
</dbReference>
<dbReference type="NCBIfam" id="NF001236">
    <property type="entry name" value="PRK00203.1"/>
    <property type="match status" value="1"/>
</dbReference>
<dbReference type="GO" id="GO:0043137">
    <property type="term" value="P:DNA replication, removal of RNA primer"/>
    <property type="evidence" value="ECO:0007669"/>
    <property type="project" value="TreeGrafter"/>
</dbReference>
<evidence type="ECO:0000256" key="9">
    <source>
        <dbReference type="ARBA" id="ARBA00022801"/>
    </source>
</evidence>
<comment type="similarity">
    <text evidence="3 11">Belongs to the RNase H family.</text>
</comment>
<feature type="binding site" evidence="11">
    <location>
        <position position="70"/>
    </location>
    <ligand>
        <name>Mg(2+)</name>
        <dbReference type="ChEBI" id="CHEBI:18420"/>
        <label>1</label>
    </ligand>
</feature>
<dbReference type="HAMAP" id="MF_00042">
    <property type="entry name" value="RNase_H"/>
    <property type="match status" value="1"/>
</dbReference>
<organism evidence="13 14">
    <name type="scientific">Candidatus Jidaibacter acanthamoebae</name>
    <dbReference type="NCBI Taxonomy" id="86105"/>
    <lineage>
        <taxon>Bacteria</taxon>
        <taxon>Pseudomonadati</taxon>
        <taxon>Pseudomonadota</taxon>
        <taxon>Alphaproteobacteria</taxon>
        <taxon>Rickettsiales</taxon>
        <taxon>Candidatus Midichloriaceae</taxon>
        <taxon>Candidatus Jidaibacter</taxon>
    </lineage>
</organism>
<comment type="caution">
    <text evidence="13">The sequence shown here is derived from an EMBL/GenBank/DDBJ whole genome shotgun (WGS) entry which is preliminary data.</text>
</comment>